<gene>
    <name evidence="2" type="ORF">SDJN03_29468</name>
</gene>
<organism evidence="2 3">
    <name type="scientific">Cucurbita argyrosperma subsp. sororia</name>
    <dbReference type="NCBI Taxonomy" id="37648"/>
    <lineage>
        <taxon>Eukaryota</taxon>
        <taxon>Viridiplantae</taxon>
        <taxon>Streptophyta</taxon>
        <taxon>Embryophyta</taxon>
        <taxon>Tracheophyta</taxon>
        <taxon>Spermatophyta</taxon>
        <taxon>Magnoliopsida</taxon>
        <taxon>eudicotyledons</taxon>
        <taxon>Gunneridae</taxon>
        <taxon>Pentapetalae</taxon>
        <taxon>rosids</taxon>
        <taxon>fabids</taxon>
        <taxon>Cucurbitales</taxon>
        <taxon>Cucurbitaceae</taxon>
        <taxon>Cucurbiteae</taxon>
        <taxon>Cucurbita</taxon>
    </lineage>
</organism>
<dbReference type="AlphaFoldDB" id="A0AAV6LUU4"/>
<proteinExistence type="predicted"/>
<name>A0AAV6LUU4_9ROSI</name>
<keyword evidence="3" id="KW-1185">Reference proteome</keyword>
<dbReference type="EMBL" id="JAGKQH010000020">
    <property type="protein sequence ID" value="KAG6570553.1"/>
    <property type="molecule type" value="Genomic_DNA"/>
</dbReference>
<feature type="compositionally biased region" description="Polar residues" evidence="1">
    <location>
        <begin position="11"/>
        <end position="20"/>
    </location>
</feature>
<evidence type="ECO:0000313" key="2">
    <source>
        <dbReference type="EMBL" id="KAG6570553.1"/>
    </source>
</evidence>
<accession>A0AAV6LUU4</accession>
<dbReference type="Proteomes" id="UP000685013">
    <property type="component" value="Chromosome 20"/>
</dbReference>
<evidence type="ECO:0000313" key="3">
    <source>
        <dbReference type="Proteomes" id="UP000685013"/>
    </source>
</evidence>
<feature type="region of interest" description="Disordered" evidence="1">
    <location>
        <begin position="1"/>
        <end position="20"/>
    </location>
</feature>
<sequence>MRDSVIGTQGIRGSNQTSQPGSLVRMKELVKCFRKLKEILVSSHRKKGEEHETSASPPCAIFCEDLFLPSKRKKCYRAANNDVDRDPFVAAQSHFSLRPNIYI</sequence>
<protein>
    <submittedName>
        <fullName evidence="2">Uncharacterized protein</fullName>
    </submittedName>
</protein>
<comment type="caution">
    <text evidence="2">The sequence shown here is derived from an EMBL/GenBank/DDBJ whole genome shotgun (WGS) entry which is preliminary data.</text>
</comment>
<feature type="non-terminal residue" evidence="2">
    <location>
        <position position="1"/>
    </location>
</feature>
<reference evidence="2 3" key="1">
    <citation type="journal article" date="2021" name="Hortic Res">
        <title>The domestication of Cucurbita argyrosperma as revealed by the genome of its wild relative.</title>
        <authorList>
            <person name="Barrera-Redondo J."/>
            <person name="Sanchez-de la Vega G."/>
            <person name="Aguirre-Liguori J.A."/>
            <person name="Castellanos-Morales G."/>
            <person name="Gutierrez-Guerrero Y.T."/>
            <person name="Aguirre-Dugua X."/>
            <person name="Aguirre-Planter E."/>
            <person name="Tenaillon M.I."/>
            <person name="Lira-Saade R."/>
            <person name="Eguiarte L.E."/>
        </authorList>
    </citation>
    <scope>NUCLEOTIDE SEQUENCE [LARGE SCALE GENOMIC DNA]</scope>
    <source>
        <strain evidence="2">JBR-2021</strain>
    </source>
</reference>
<evidence type="ECO:0000256" key="1">
    <source>
        <dbReference type="SAM" id="MobiDB-lite"/>
    </source>
</evidence>